<evidence type="ECO:0000256" key="2">
    <source>
        <dbReference type="ARBA" id="ARBA00007837"/>
    </source>
</evidence>
<dbReference type="Proteomes" id="UP000242972">
    <property type="component" value="Unassembled WGS sequence"/>
</dbReference>
<dbReference type="EC" id="2.7.9.1" evidence="3 11"/>
<feature type="active site" description="Tele-phosphohistidine intermediate" evidence="12">
    <location>
        <position position="451"/>
    </location>
</feature>
<evidence type="ECO:0000256" key="5">
    <source>
        <dbReference type="ARBA" id="ARBA00022679"/>
    </source>
</evidence>
<feature type="binding site" evidence="13">
    <location>
        <position position="557"/>
    </location>
    <ligand>
        <name>substrate</name>
    </ligand>
</feature>
<evidence type="ECO:0000256" key="3">
    <source>
        <dbReference type="ARBA" id="ARBA00011994"/>
    </source>
</evidence>
<dbReference type="Pfam" id="PF02896">
    <property type="entry name" value="PEP-utilizers_C"/>
    <property type="match status" value="1"/>
</dbReference>
<feature type="domain" description="PEP-utilising enzyme mobile" evidence="15">
    <location>
        <begin position="418"/>
        <end position="499"/>
    </location>
</feature>
<dbReference type="InterPro" id="IPR015813">
    <property type="entry name" value="Pyrv/PenolPyrv_kinase-like_dom"/>
</dbReference>
<dbReference type="PROSITE" id="PS00742">
    <property type="entry name" value="PEP_ENZYMES_2"/>
    <property type="match status" value="1"/>
</dbReference>
<dbReference type="AlphaFoldDB" id="A0A2T2XKB4"/>
<comment type="caution">
    <text evidence="18">The sequence shown here is derived from an EMBL/GenBank/DDBJ whole genome shotgun (WGS) entry which is preliminary data.</text>
</comment>
<dbReference type="Pfam" id="PF01326">
    <property type="entry name" value="PPDK_N"/>
    <property type="match status" value="3"/>
</dbReference>
<dbReference type="GO" id="GO:0016301">
    <property type="term" value="F:kinase activity"/>
    <property type="evidence" value="ECO:0007669"/>
    <property type="project" value="UniProtKB-UniRule"/>
</dbReference>
<feature type="binding site" evidence="13">
    <location>
        <position position="770"/>
    </location>
    <ligand>
        <name>substrate</name>
    </ligand>
</feature>
<dbReference type="Gene3D" id="3.20.20.60">
    <property type="entry name" value="Phosphoenolpyruvate-binding domains"/>
    <property type="match status" value="1"/>
</dbReference>
<evidence type="ECO:0000256" key="9">
    <source>
        <dbReference type="ARBA" id="ARBA00022840"/>
    </source>
</evidence>
<comment type="catalytic activity">
    <reaction evidence="11">
        <text>pyruvate + phosphate + ATP = phosphoenolpyruvate + AMP + diphosphate + H(+)</text>
        <dbReference type="Rhea" id="RHEA:10756"/>
        <dbReference type="ChEBI" id="CHEBI:15361"/>
        <dbReference type="ChEBI" id="CHEBI:15378"/>
        <dbReference type="ChEBI" id="CHEBI:30616"/>
        <dbReference type="ChEBI" id="CHEBI:33019"/>
        <dbReference type="ChEBI" id="CHEBI:43474"/>
        <dbReference type="ChEBI" id="CHEBI:58702"/>
        <dbReference type="ChEBI" id="CHEBI:456215"/>
        <dbReference type="EC" id="2.7.9.1"/>
    </reaction>
</comment>
<dbReference type="SUPFAM" id="SSF52009">
    <property type="entry name" value="Phosphohistidine domain"/>
    <property type="match status" value="1"/>
</dbReference>
<dbReference type="InterPro" id="IPR023151">
    <property type="entry name" value="PEP_util_CS"/>
</dbReference>
<feature type="binding site" evidence="13">
    <location>
        <position position="747"/>
    </location>
    <ligand>
        <name>substrate</name>
    </ligand>
</feature>
<evidence type="ECO:0000256" key="6">
    <source>
        <dbReference type="ARBA" id="ARBA00022723"/>
    </source>
</evidence>
<gene>
    <name evidence="18" type="ORF">C7B46_03180</name>
</gene>
<feature type="binding site" evidence="14">
    <location>
        <position position="771"/>
    </location>
    <ligand>
        <name>Mg(2+)</name>
        <dbReference type="ChEBI" id="CHEBI:18420"/>
    </ligand>
</feature>
<feature type="domain" description="Pyruvate phosphate dikinase AMP/ATP-binding" evidence="16">
    <location>
        <begin position="300"/>
        <end position="350"/>
    </location>
</feature>
<dbReference type="NCBIfam" id="TIGR01828">
    <property type="entry name" value="pyru_phos_dikin"/>
    <property type="match status" value="1"/>
</dbReference>
<feature type="active site" description="Proton donor" evidence="12">
    <location>
        <position position="834"/>
    </location>
</feature>
<dbReference type="SUPFAM" id="SSF56059">
    <property type="entry name" value="Glutathione synthetase ATP-binding domain-like"/>
    <property type="match status" value="1"/>
</dbReference>
<dbReference type="SUPFAM" id="SSF51621">
    <property type="entry name" value="Phosphoenolpyruvate/pyruvate domain"/>
    <property type="match status" value="1"/>
</dbReference>
<proteinExistence type="inferred from homology"/>
<keyword evidence="8 18" id="KW-0418">Kinase</keyword>
<evidence type="ECO:0000313" key="19">
    <source>
        <dbReference type="Proteomes" id="UP000242972"/>
    </source>
</evidence>
<dbReference type="EMBL" id="PXYW01000005">
    <property type="protein sequence ID" value="PSR34930.1"/>
    <property type="molecule type" value="Genomic_DNA"/>
</dbReference>
<dbReference type="InterPro" id="IPR010121">
    <property type="entry name" value="Pyruvate_phosphate_dikinase"/>
</dbReference>
<protein>
    <recommendedName>
        <fullName evidence="4 11">Pyruvate, phosphate dikinase</fullName>
        <ecNumber evidence="3 11">2.7.9.1</ecNumber>
    </recommendedName>
</protein>
<keyword evidence="9" id="KW-0067">ATP-binding</keyword>
<accession>A0A2T2XKB4</accession>
<evidence type="ECO:0000256" key="7">
    <source>
        <dbReference type="ARBA" id="ARBA00022741"/>
    </source>
</evidence>
<evidence type="ECO:0000256" key="8">
    <source>
        <dbReference type="ARBA" id="ARBA00022777"/>
    </source>
</evidence>
<dbReference type="InterPro" id="IPR018274">
    <property type="entry name" value="PEP_util_AS"/>
</dbReference>
<evidence type="ECO:0000256" key="14">
    <source>
        <dbReference type="PIRSR" id="PIRSR000853-3"/>
    </source>
</evidence>
<feature type="binding site" evidence="13">
    <location>
        <position position="769"/>
    </location>
    <ligand>
        <name>substrate</name>
    </ligand>
</feature>
<evidence type="ECO:0000256" key="10">
    <source>
        <dbReference type="ARBA" id="ARBA00022842"/>
    </source>
</evidence>
<evidence type="ECO:0000259" key="17">
    <source>
        <dbReference type="Pfam" id="PF02896"/>
    </source>
</evidence>
<sequence length="877" mass="96832">MTRYVFRFEEGRGDQKNLLGGKGAGLAEMSRIGLPVPPGFTITTEACNEYQQTGQYPSGMMDQVWQHLAMLEQSLGKRLGDIDQPLLVSVRSGAPISMPGMMDTVLNLGLNRETTEGLAKLTDNRRFAFDSYRRFIQMFGNVVMHMEHHRFEQVLADLKSEVGVAQDPDLTPEHLESLVDRYLALVKETTGRDFPMDPREQLTMAIQAVFDSWKNPRAVVYRRLNKIADDLGTAVNVQSMVFGNMGNSSATGVLFTRNPNTGDPGMYGEYLTNAQGEDVVAGIRTPKPIADMATEMPKTFQELTDVCRLLEMHYRDMQDIEFTVERQTLYLLQTRTGKRTARAAVKIAVDLVNEGVIDQKEALLRQDPEQVARLLYRQIDPEAKLDVLAQGLPASPGAASGKVVFDADEAERRGNQGEAVILVRPETTPDDIHGIVAAQGVLTSRGGMTSHAAIVARGMGKPAVTGCDQVQIYLAGNYFLVGDVRVEHDAVITIDGGTGRVVLGQVPTVEPGLSAEFNRLLSWADAHKKLGVEANADTPEDAALARELGAQGVGLCRTEHMFMGQDRLPVVQEMILAETIDERKAALARLLPMQQGDFYGILKAMDGYSVTIRLLDPPLHEFLPDIEETERALSIARAENRHADAVRFEAVLRRSRTLFEFNPMLGFRGVRLGIVYPEIYAMQAEAIFRAEADLLEEGLHPDVEVMIPLVGTVKELTIMRDLVAEVNHKVAAERGRELPYLIGTMIEVPRAALIAGEIAKDAQFFSFGTNDLTQTTFGYSRDDAEGKFLPAYLADKILTENPFMVLDRDGVGRLIRLGLEEGRRTRPDLIVGICGEHGGDPNSIEFCHLVGLNYVSCSPYRVPIARLAAAQANLRHE</sequence>
<feature type="binding site" evidence="13">
    <location>
        <position position="768"/>
    </location>
    <ligand>
        <name>substrate</name>
    </ligand>
</feature>
<dbReference type="Gene3D" id="1.10.189.10">
    <property type="entry name" value="Pyruvate Phosphate Dikinase, domain 2"/>
    <property type="match status" value="1"/>
</dbReference>
<dbReference type="PANTHER" id="PTHR22931">
    <property type="entry name" value="PHOSPHOENOLPYRUVATE DIKINASE-RELATED"/>
    <property type="match status" value="1"/>
</dbReference>
<evidence type="ECO:0000256" key="1">
    <source>
        <dbReference type="ARBA" id="ARBA00001946"/>
    </source>
</evidence>
<dbReference type="Gene3D" id="3.50.30.10">
    <property type="entry name" value="Phosphohistidine domain"/>
    <property type="match status" value="1"/>
</dbReference>
<evidence type="ECO:0000259" key="16">
    <source>
        <dbReference type="Pfam" id="PF01326"/>
    </source>
</evidence>
<keyword evidence="18" id="KW-0670">Pyruvate</keyword>
<feature type="domain" description="PEP-utilising enzyme C-terminal" evidence="17">
    <location>
        <begin position="515"/>
        <end position="873"/>
    </location>
</feature>
<dbReference type="Gene3D" id="3.30.1490.20">
    <property type="entry name" value="ATP-grasp fold, A domain"/>
    <property type="match status" value="1"/>
</dbReference>
<feature type="domain" description="Pyruvate phosphate dikinase AMP/ATP-binding" evidence="16">
    <location>
        <begin position="60"/>
        <end position="287"/>
    </location>
</feature>
<feature type="binding site" evidence="13">
    <location>
        <position position="771"/>
    </location>
    <ligand>
        <name>substrate</name>
    </ligand>
</feature>
<dbReference type="PROSITE" id="PS00370">
    <property type="entry name" value="PEP_ENZYMES_PHOS_SITE"/>
    <property type="match status" value="1"/>
</dbReference>
<reference evidence="18 19" key="1">
    <citation type="journal article" date="2014" name="BMC Genomics">
        <title>Comparison of environmental and isolate Sulfobacillus genomes reveals diverse carbon, sulfur, nitrogen, and hydrogen metabolisms.</title>
        <authorList>
            <person name="Justice N.B."/>
            <person name="Norman A."/>
            <person name="Brown C.T."/>
            <person name="Singh A."/>
            <person name="Thomas B.C."/>
            <person name="Banfield J.F."/>
        </authorList>
    </citation>
    <scope>NUCLEOTIDE SEQUENCE [LARGE SCALE GENOMIC DNA]</scope>
    <source>
        <strain evidence="18">AMDSBA4</strain>
    </source>
</reference>
<keyword evidence="10 14" id="KW-0460">Magnesium</keyword>
<dbReference type="Gene3D" id="3.30.470.20">
    <property type="entry name" value="ATP-grasp fold, B domain"/>
    <property type="match status" value="1"/>
</dbReference>
<name>A0A2T2XKB4_9FIRM</name>
<evidence type="ECO:0000259" key="15">
    <source>
        <dbReference type="Pfam" id="PF00391"/>
    </source>
</evidence>
<keyword evidence="7" id="KW-0547">Nucleotide-binding</keyword>
<dbReference type="GO" id="GO:0050242">
    <property type="term" value="F:pyruvate, phosphate dikinase activity"/>
    <property type="evidence" value="ECO:0007669"/>
    <property type="project" value="UniProtKB-UniRule"/>
</dbReference>
<feature type="binding site" evidence="14">
    <location>
        <position position="747"/>
    </location>
    <ligand>
        <name>Mg(2+)</name>
        <dbReference type="ChEBI" id="CHEBI:18420"/>
    </ligand>
</feature>
<keyword evidence="5" id="KW-0808">Transferase</keyword>
<dbReference type="NCBIfam" id="NF004531">
    <property type="entry name" value="PRK05878.1"/>
    <property type="match status" value="1"/>
</dbReference>
<dbReference type="GO" id="GO:0005524">
    <property type="term" value="F:ATP binding"/>
    <property type="evidence" value="ECO:0007669"/>
    <property type="project" value="UniProtKB-UniRule"/>
</dbReference>
<dbReference type="Pfam" id="PF00391">
    <property type="entry name" value="PEP-utilizers"/>
    <property type="match status" value="1"/>
</dbReference>
<dbReference type="InterPro" id="IPR000121">
    <property type="entry name" value="PEP_util_C"/>
</dbReference>
<dbReference type="Gene3D" id="1.20.80.30">
    <property type="match status" value="1"/>
</dbReference>
<dbReference type="PIRSF" id="PIRSF000853">
    <property type="entry name" value="PPDK"/>
    <property type="match status" value="1"/>
</dbReference>
<dbReference type="GO" id="GO:0046872">
    <property type="term" value="F:metal ion binding"/>
    <property type="evidence" value="ECO:0007669"/>
    <property type="project" value="UniProtKB-UniRule"/>
</dbReference>
<evidence type="ECO:0000256" key="13">
    <source>
        <dbReference type="PIRSR" id="PIRSR000853-2"/>
    </source>
</evidence>
<feature type="domain" description="Pyruvate phosphate dikinase AMP/ATP-binding" evidence="16">
    <location>
        <begin position="17"/>
        <end position="53"/>
    </location>
</feature>
<keyword evidence="6 14" id="KW-0479">Metal-binding</keyword>
<dbReference type="InterPro" id="IPR008279">
    <property type="entry name" value="PEP-util_enz_mobile_dom"/>
</dbReference>
<evidence type="ECO:0000256" key="12">
    <source>
        <dbReference type="PIRSR" id="PIRSR000853-1"/>
    </source>
</evidence>
<feature type="binding site" evidence="13">
    <location>
        <position position="613"/>
    </location>
    <ligand>
        <name>substrate</name>
    </ligand>
</feature>
<dbReference type="InterPro" id="IPR036637">
    <property type="entry name" value="Phosphohistidine_dom_sf"/>
</dbReference>
<evidence type="ECO:0000256" key="11">
    <source>
        <dbReference type="PIRNR" id="PIRNR000853"/>
    </source>
</evidence>
<dbReference type="InterPro" id="IPR040442">
    <property type="entry name" value="Pyrv_kinase-like_dom_sf"/>
</dbReference>
<evidence type="ECO:0000256" key="4">
    <source>
        <dbReference type="ARBA" id="ARBA00020138"/>
    </source>
</evidence>
<dbReference type="PANTHER" id="PTHR22931:SF9">
    <property type="entry name" value="PYRUVATE, PHOSPHATE DIKINASE 1, CHLOROPLASTIC"/>
    <property type="match status" value="1"/>
</dbReference>
<evidence type="ECO:0000313" key="18">
    <source>
        <dbReference type="EMBL" id="PSR34930.1"/>
    </source>
</evidence>
<dbReference type="InterPro" id="IPR002192">
    <property type="entry name" value="PPDK_AMP/ATP-bd"/>
</dbReference>
<comment type="similarity">
    <text evidence="2 11">Belongs to the PEP-utilizing enzyme family.</text>
</comment>
<organism evidence="18 19">
    <name type="scientific">Sulfobacillus benefaciens</name>
    <dbReference type="NCBI Taxonomy" id="453960"/>
    <lineage>
        <taxon>Bacteria</taxon>
        <taxon>Bacillati</taxon>
        <taxon>Bacillota</taxon>
        <taxon>Clostridia</taxon>
        <taxon>Eubacteriales</taxon>
        <taxon>Clostridiales Family XVII. Incertae Sedis</taxon>
        <taxon>Sulfobacillus</taxon>
    </lineage>
</organism>
<comment type="cofactor">
    <cofactor evidence="1 11 14">
        <name>Mg(2+)</name>
        <dbReference type="ChEBI" id="CHEBI:18420"/>
    </cofactor>
</comment>
<dbReference type="InterPro" id="IPR013815">
    <property type="entry name" value="ATP_grasp_subdomain_1"/>
</dbReference>